<keyword evidence="3" id="KW-0238">DNA-binding</keyword>
<evidence type="ECO:0000256" key="3">
    <source>
        <dbReference type="ARBA" id="ARBA00023125"/>
    </source>
</evidence>
<dbReference type="EMBL" id="JFAX01000007">
    <property type="protein sequence ID" value="EXI67932.1"/>
    <property type="molecule type" value="Genomic_DNA"/>
</dbReference>
<dbReference type="PANTHER" id="PTHR30629">
    <property type="entry name" value="PROPHAGE INTEGRASE"/>
    <property type="match status" value="1"/>
</dbReference>
<dbReference type="InterPro" id="IPR050808">
    <property type="entry name" value="Phage_Integrase"/>
</dbReference>
<protein>
    <submittedName>
        <fullName evidence="6">Prophage CPS-53 integrase</fullName>
    </submittedName>
</protein>
<dbReference type="Proteomes" id="UP000020218">
    <property type="component" value="Unassembled WGS sequence"/>
</dbReference>
<dbReference type="Pfam" id="PF22022">
    <property type="entry name" value="Phage_int_M"/>
    <property type="match status" value="1"/>
</dbReference>
<dbReference type="SUPFAM" id="SSF56349">
    <property type="entry name" value="DNA breaking-rejoining enzymes"/>
    <property type="match status" value="1"/>
</dbReference>
<dbReference type="AlphaFoldDB" id="A0A011NTM6"/>
<comment type="similarity">
    <text evidence="1">Belongs to the 'phage' integrase family.</text>
</comment>
<gene>
    <name evidence="6" type="primary">intS</name>
    <name evidence="6" type="ORF">AW08_01536</name>
</gene>
<dbReference type="InterPro" id="IPR011010">
    <property type="entry name" value="DNA_brk_join_enz"/>
</dbReference>
<evidence type="ECO:0000256" key="2">
    <source>
        <dbReference type="ARBA" id="ARBA00022908"/>
    </source>
</evidence>
<proteinExistence type="inferred from homology"/>
<evidence type="ECO:0000256" key="1">
    <source>
        <dbReference type="ARBA" id="ARBA00008857"/>
    </source>
</evidence>
<accession>A0A011NTM6</accession>
<comment type="caution">
    <text evidence="6">The sequence shown here is derived from an EMBL/GenBank/DDBJ whole genome shotgun (WGS) entry which is preliminary data.</text>
</comment>
<reference evidence="6" key="1">
    <citation type="submission" date="2014-02" db="EMBL/GenBank/DDBJ databases">
        <title>Expanding our view of genomic diversity in Candidatus Accumulibacter clades.</title>
        <authorList>
            <person name="Skennerton C.T."/>
            <person name="Barr J.J."/>
            <person name="Slater F.R."/>
            <person name="Bond P.L."/>
            <person name="Tyson G.W."/>
        </authorList>
    </citation>
    <scope>NUCLEOTIDE SEQUENCE [LARGE SCALE GENOMIC DNA]</scope>
</reference>
<dbReference type="Gene3D" id="1.10.150.130">
    <property type="match status" value="1"/>
</dbReference>
<evidence type="ECO:0000256" key="4">
    <source>
        <dbReference type="SAM" id="MobiDB-lite"/>
    </source>
</evidence>
<feature type="domain" description="Phage integrase central" evidence="5">
    <location>
        <begin position="3"/>
        <end position="69"/>
    </location>
</feature>
<dbReference type="InterPro" id="IPR053876">
    <property type="entry name" value="Phage_int_M"/>
</dbReference>
<keyword evidence="7" id="KW-1185">Reference proteome</keyword>
<dbReference type="PANTHER" id="PTHR30629:SF2">
    <property type="entry name" value="PROPHAGE INTEGRASE INTS-RELATED"/>
    <property type="match status" value="1"/>
</dbReference>
<dbReference type="GO" id="GO:0003677">
    <property type="term" value="F:DNA binding"/>
    <property type="evidence" value="ECO:0007669"/>
    <property type="project" value="UniProtKB-KW"/>
</dbReference>
<evidence type="ECO:0000313" key="6">
    <source>
        <dbReference type="EMBL" id="EXI67932.1"/>
    </source>
</evidence>
<organism evidence="6 7">
    <name type="scientific">Candidatus Accumulibacter adjunctus</name>
    <dbReference type="NCBI Taxonomy" id="1454001"/>
    <lineage>
        <taxon>Bacteria</taxon>
        <taxon>Pseudomonadati</taxon>
        <taxon>Pseudomonadota</taxon>
        <taxon>Betaproteobacteria</taxon>
        <taxon>Candidatus Accumulibacter</taxon>
    </lineage>
</organism>
<feature type="region of interest" description="Disordered" evidence="4">
    <location>
        <begin position="178"/>
        <end position="202"/>
    </location>
</feature>
<dbReference type="InterPro" id="IPR010998">
    <property type="entry name" value="Integrase_recombinase_N"/>
</dbReference>
<dbReference type="GO" id="GO:0015074">
    <property type="term" value="P:DNA integration"/>
    <property type="evidence" value="ECO:0007669"/>
    <property type="project" value="UniProtKB-KW"/>
</dbReference>
<evidence type="ECO:0000313" key="7">
    <source>
        <dbReference type="Proteomes" id="UP000020218"/>
    </source>
</evidence>
<sequence>MGNDIFPGRGAKPIVERSALDVLGVLRRIDERGAHYTSHRVRSEISRVFRYAIATGRAERDPCPELRGAIPAPKGERVAATGTSKEVAELLRAIDGFRGTFAVKSALLLAPLLFVRPSELAQPGNAGVRGLRHRALHVEMEHRLASAPLLAQSPPARVARARRAVAVPVTGRNCHTCGRHVSASGTGSRRGIRPSPPVEDAP</sequence>
<keyword evidence="2" id="KW-0229">DNA integration</keyword>
<name>A0A011NTM6_9PROT</name>
<evidence type="ECO:0000259" key="5">
    <source>
        <dbReference type="Pfam" id="PF22022"/>
    </source>
</evidence>